<dbReference type="InterPro" id="IPR032710">
    <property type="entry name" value="NTF2-like_dom_sf"/>
</dbReference>
<dbReference type="Proteomes" id="UP000277577">
    <property type="component" value="Chromosome"/>
</dbReference>
<dbReference type="STRING" id="28084.Lche_0480"/>
<feature type="transmembrane region" description="Helical" evidence="1">
    <location>
        <begin position="64"/>
        <end position="83"/>
    </location>
</feature>
<name>A0A0W0SFJ0_9GAMM</name>
<reference evidence="4 6" key="2">
    <citation type="submission" date="2018-12" db="EMBL/GenBank/DDBJ databases">
        <authorList>
            <consortium name="Pathogen Informatics"/>
        </authorList>
    </citation>
    <scope>NUCLEOTIDE SEQUENCE [LARGE SCALE GENOMIC DNA]</scope>
    <source>
        <strain evidence="4 6">NCTC11976</strain>
    </source>
</reference>
<evidence type="ECO:0000256" key="1">
    <source>
        <dbReference type="SAM" id="Phobius"/>
    </source>
</evidence>
<evidence type="ECO:0000313" key="6">
    <source>
        <dbReference type="Proteomes" id="UP000277577"/>
    </source>
</evidence>
<keyword evidence="1 3" id="KW-0812">Transmembrane</keyword>
<dbReference type="Proteomes" id="UP000054921">
    <property type="component" value="Unassembled WGS sequence"/>
</dbReference>
<keyword evidence="1" id="KW-0472">Membrane</keyword>
<dbReference type="PANTHER" id="PTHR41542">
    <property type="entry name" value="BLL5807 PROTEIN"/>
    <property type="match status" value="1"/>
</dbReference>
<evidence type="ECO:0000313" key="3">
    <source>
        <dbReference type="EMBL" id="KTC82216.1"/>
    </source>
</evidence>
<keyword evidence="1" id="KW-1133">Transmembrane helix</keyword>
<dbReference type="PANTHER" id="PTHR41542:SF1">
    <property type="entry name" value="BLL5807 PROTEIN"/>
    <property type="match status" value="1"/>
</dbReference>
<organism evidence="3 5">
    <name type="scientific">Legionella cherrii</name>
    <dbReference type="NCBI Taxonomy" id="28084"/>
    <lineage>
        <taxon>Bacteria</taxon>
        <taxon>Pseudomonadati</taxon>
        <taxon>Pseudomonadota</taxon>
        <taxon>Gammaproteobacteria</taxon>
        <taxon>Legionellales</taxon>
        <taxon>Legionellaceae</taxon>
        <taxon>Legionella</taxon>
    </lineage>
</organism>
<dbReference type="OrthoDB" id="5298777at2"/>
<keyword evidence="6" id="KW-1185">Reference proteome</keyword>
<accession>A0A0W0SFJ0</accession>
<evidence type="ECO:0000259" key="2">
    <source>
        <dbReference type="SMART" id="SM00978"/>
    </source>
</evidence>
<sequence length="276" mass="30443">MRTFISYLLIALFSFGLLVNEASAKRFGAGRSFGIQRSQNALFSQNKVQKSSVMGQSTKSPSRWGGLLSGLLIGGLLTSLFMGHGLTSGILSWIIVGAIIFFIVGFFRKRMQPGFQSGQSQTSSFNQNPFSNFTQSFNSSSAGGYGDNGVAEYPAGFVPEAFLREAKVTFNRLQAAYDQKNLQDMSEFTAPEVFAEIKMQLDERGDAPNKTEVISLDAELLDVSRQSNSLIASVRFTGSIKENDEPSQLDEIWHFRQFPNSPQWVVGGIQQDVFQP</sequence>
<dbReference type="SUPFAM" id="SSF54427">
    <property type="entry name" value="NTF2-like"/>
    <property type="match status" value="1"/>
</dbReference>
<reference evidence="3 5" key="1">
    <citation type="submission" date="2015-11" db="EMBL/GenBank/DDBJ databases">
        <title>Genomic analysis of 38 Legionella species identifies large and diverse effector repertoires.</title>
        <authorList>
            <person name="Burstein D."/>
            <person name="Amaro F."/>
            <person name="Zusman T."/>
            <person name="Lifshitz Z."/>
            <person name="Cohen O."/>
            <person name="Gilbert J.A."/>
            <person name="Pupko T."/>
            <person name="Shuman H.A."/>
            <person name="Segal G."/>
        </authorList>
    </citation>
    <scope>NUCLEOTIDE SEQUENCE [LARGE SCALE GENOMIC DNA]</scope>
    <source>
        <strain evidence="3 5">ORW</strain>
    </source>
</reference>
<protein>
    <submittedName>
        <fullName evidence="3">Transmembrane protein</fullName>
    </submittedName>
</protein>
<dbReference type="SMART" id="SM00978">
    <property type="entry name" value="Tim44"/>
    <property type="match status" value="1"/>
</dbReference>
<evidence type="ECO:0000313" key="4">
    <source>
        <dbReference type="EMBL" id="VEB32946.1"/>
    </source>
</evidence>
<dbReference type="EMBL" id="LR134173">
    <property type="protein sequence ID" value="VEB32946.1"/>
    <property type="molecule type" value="Genomic_DNA"/>
</dbReference>
<feature type="transmembrane region" description="Helical" evidence="1">
    <location>
        <begin position="90"/>
        <end position="107"/>
    </location>
</feature>
<gene>
    <name evidence="3" type="ORF">Lche_0480</name>
    <name evidence="4" type="ORF">NCTC11976_00179</name>
</gene>
<feature type="domain" description="Tim44-like" evidence="2">
    <location>
        <begin position="143"/>
        <end position="271"/>
    </location>
</feature>
<dbReference type="RefSeq" id="WP_028380792.1">
    <property type="nucleotide sequence ID" value="NZ_CAAAIT010000003.1"/>
</dbReference>
<evidence type="ECO:0000313" key="5">
    <source>
        <dbReference type="Proteomes" id="UP000054921"/>
    </source>
</evidence>
<proteinExistence type="predicted"/>
<dbReference type="PATRIC" id="fig|28084.5.peg.518"/>
<dbReference type="EMBL" id="LNXW01000009">
    <property type="protein sequence ID" value="KTC82216.1"/>
    <property type="molecule type" value="Genomic_DNA"/>
</dbReference>
<dbReference type="Pfam" id="PF04280">
    <property type="entry name" value="Tim44"/>
    <property type="match status" value="1"/>
</dbReference>
<dbReference type="Gene3D" id="3.10.450.240">
    <property type="match status" value="1"/>
</dbReference>
<dbReference type="AlphaFoldDB" id="A0A0W0SFJ0"/>
<dbReference type="InterPro" id="IPR007379">
    <property type="entry name" value="Tim44-like_dom"/>
</dbReference>